<evidence type="ECO:0000313" key="2">
    <source>
        <dbReference type="EMBL" id="KOM49608.1"/>
    </source>
</evidence>
<organism evidence="2 3">
    <name type="scientific">Phaseolus angularis</name>
    <name type="common">Azuki bean</name>
    <name type="synonym">Vigna angularis</name>
    <dbReference type="NCBI Taxonomy" id="3914"/>
    <lineage>
        <taxon>Eukaryota</taxon>
        <taxon>Viridiplantae</taxon>
        <taxon>Streptophyta</taxon>
        <taxon>Embryophyta</taxon>
        <taxon>Tracheophyta</taxon>
        <taxon>Spermatophyta</taxon>
        <taxon>Magnoliopsida</taxon>
        <taxon>eudicotyledons</taxon>
        <taxon>Gunneridae</taxon>
        <taxon>Pentapetalae</taxon>
        <taxon>rosids</taxon>
        <taxon>fabids</taxon>
        <taxon>Fabales</taxon>
        <taxon>Fabaceae</taxon>
        <taxon>Papilionoideae</taxon>
        <taxon>50 kb inversion clade</taxon>
        <taxon>NPAAA clade</taxon>
        <taxon>indigoferoid/millettioid clade</taxon>
        <taxon>Phaseoleae</taxon>
        <taxon>Vigna</taxon>
    </lineage>
</organism>
<accession>A0A0L9V3I7</accession>
<gene>
    <name evidence="2" type="ORF">LR48_Vigan08g043500</name>
</gene>
<sequence length="447" mass="49086">MASGASDPPLPPSGKYDKGKGKKSYLVKLMTRFNNEIGSSSQPTTPTSTSTGRSVPPPLVVPGLTSTPHQVPTSTPTSTGRSVPPPLVVHGLTPTPHQVPTSTPTSIGTSLPPPLQVPGLTPTPYQVPTNRMASLSPNVGSNPLTPTNIAPLPGIEDADPHSSSAANYVEECSNSCPIITPIGGGFYPTKTASKAITATIKQQFDEPWLTWGQIPKSARDVFFDRFKRKVSWKPEDEEKSQELGRSVHVDEIFQQTHIRQSTGEFVDERSRQTHEQFVEKFSQIRFETVSIIVSTSTPLNPTEEERLRNRCWLEVAGGKYKGRVYDIGNVSSRDDCVDSYIQQTHASSSAQQQNSEEIVNLKSQLKQYGQQLQNFEGFIGVLLPFLPPSAVVAAQDFLNLQNPEVQNEVPNDVQPEQQPPNQQPPHQQPPDQQPPDEPQDGNDYMHY</sequence>
<dbReference type="AlphaFoldDB" id="A0A0L9V3I7"/>
<dbReference type="Gramene" id="KOM49608">
    <property type="protein sequence ID" value="KOM49608"/>
    <property type="gene ID" value="LR48_Vigan08g043500"/>
</dbReference>
<evidence type="ECO:0000256" key="1">
    <source>
        <dbReference type="SAM" id="MobiDB-lite"/>
    </source>
</evidence>
<dbReference type="Proteomes" id="UP000053144">
    <property type="component" value="Chromosome 8"/>
</dbReference>
<protein>
    <submittedName>
        <fullName evidence="2">Uncharacterized protein</fullName>
    </submittedName>
</protein>
<dbReference type="InterPro" id="IPR004252">
    <property type="entry name" value="Probable_transposase_24"/>
</dbReference>
<evidence type="ECO:0000313" key="3">
    <source>
        <dbReference type="Proteomes" id="UP000053144"/>
    </source>
</evidence>
<reference evidence="3" key="1">
    <citation type="journal article" date="2015" name="Proc. Natl. Acad. Sci. U.S.A.">
        <title>Genome sequencing of adzuki bean (Vigna angularis) provides insight into high starch and low fat accumulation and domestication.</title>
        <authorList>
            <person name="Yang K."/>
            <person name="Tian Z."/>
            <person name="Chen C."/>
            <person name="Luo L."/>
            <person name="Zhao B."/>
            <person name="Wang Z."/>
            <person name="Yu L."/>
            <person name="Li Y."/>
            <person name="Sun Y."/>
            <person name="Li W."/>
            <person name="Chen Y."/>
            <person name="Li Y."/>
            <person name="Zhang Y."/>
            <person name="Ai D."/>
            <person name="Zhao J."/>
            <person name="Shang C."/>
            <person name="Ma Y."/>
            <person name="Wu B."/>
            <person name="Wang M."/>
            <person name="Gao L."/>
            <person name="Sun D."/>
            <person name="Zhang P."/>
            <person name="Guo F."/>
            <person name="Wang W."/>
            <person name="Li Y."/>
            <person name="Wang J."/>
            <person name="Varshney R.K."/>
            <person name="Wang J."/>
            <person name="Ling H.Q."/>
            <person name="Wan P."/>
        </authorList>
    </citation>
    <scope>NUCLEOTIDE SEQUENCE</scope>
    <source>
        <strain evidence="3">cv. Jingnong 6</strain>
    </source>
</reference>
<feature type="region of interest" description="Disordered" evidence="1">
    <location>
        <begin position="405"/>
        <end position="447"/>
    </location>
</feature>
<name>A0A0L9V3I7_PHAAN</name>
<feature type="compositionally biased region" description="Polar residues" evidence="1">
    <location>
        <begin position="64"/>
        <end position="81"/>
    </location>
</feature>
<dbReference type="Pfam" id="PF03004">
    <property type="entry name" value="Transposase_24"/>
    <property type="match status" value="1"/>
</dbReference>
<dbReference type="EMBL" id="CM003378">
    <property type="protein sequence ID" value="KOM49608.1"/>
    <property type="molecule type" value="Genomic_DNA"/>
</dbReference>
<feature type="compositionally biased region" description="Low complexity" evidence="1">
    <location>
        <begin position="39"/>
        <end position="54"/>
    </location>
</feature>
<proteinExistence type="predicted"/>
<feature type="compositionally biased region" description="Pro residues" evidence="1">
    <location>
        <begin position="417"/>
        <end position="436"/>
    </location>
</feature>
<feature type="region of interest" description="Disordered" evidence="1">
    <location>
        <begin position="1"/>
        <end position="85"/>
    </location>
</feature>